<dbReference type="PATRIC" id="fig|1423747.3.peg.1757"/>
<evidence type="ECO:0000259" key="1">
    <source>
        <dbReference type="Pfam" id="PF00535"/>
    </source>
</evidence>
<organism evidence="2 3">
    <name type="scientific">Latilactobacillus fuchuensis DSM 14340 = JCM 11249</name>
    <dbReference type="NCBI Taxonomy" id="1423747"/>
    <lineage>
        <taxon>Bacteria</taxon>
        <taxon>Bacillati</taxon>
        <taxon>Bacillota</taxon>
        <taxon>Bacilli</taxon>
        <taxon>Lactobacillales</taxon>
        <taxon>Lactobacillaceae</taxon>
        <taxon>Latilactobacillus</taxon>
    </lineage>
</organism>
<dbReference type="PANTHER" id="PTHR22916">
    <property type="entry name" value="GLYCOSYLTRANSFERASE"/>
    <property type="match status" value="1"/>
</dbReference>
<feature type="domain" description="Glycosyltransferase 2-like" evidence="1">
    <location>
        <begin position="11"/>
        <end position="159"/>
    </location>
</feature>
<dbReference type="SUPFAM" id="SSF53448">
    <property type="entry name" value="Nucleotide-diphospho-sugar transferases"/>
    <property type="match status" value="1"/>
</dbReference>
<dbReference type="Pfam" id="PF00535">
    <property type="entry name" value="Glycos_transf_2"/>
    <property type="match status" value="1"/>
</dbReference>
<protein>
    <submittedName>
        <fullName evidence="2">Glycosyltransferase, group 2 family protein</fullName>
    </submittedName>
</protein>
<dbReference type="InterPro" id="IPR001173">
    <property type="entry name" value="Glyco_trans_2-like"/>
</dbReference>
<proteinExistence type="predicted"/>
<dbReference type="OrthoDB" id="9802649at2"/>
<accession>A0A0R1RS65</accession>
<dbReference type="PANTHER" id="PTHR22916:SF3">
    <property type="entry name" value="UDP-GLCNAC:BETAGAL BETA-1,3-N-ACETYLGLUCOSAMINYLTRANSFERASE-LIKE PROTEIN 1"/>
    <property type="match status" value="1"/>
</dbReference>
<name>A0A0R1RS65_9LACO</name>
<dbReference type="Proteomes" id="UP000051264">
    <property type="component" value="Unassembled WGS sequence"/>
</dbReference>
<comment type="caution">
    <text evidence="2">The sequence shown here is derived from an EMBL/GenBank/DDBJ whole genome shotgun (WGS) entry which is preliminary data.</text>
</comment>
<reference evidence="2 3" key="1">
    <citation type="journal article" date="2015" name="Genome Announc.">
        <title>Expanding the biotechnology potential of lactobacilli through comparative genomics of 213 strains and associated genera.</title>
        <authorList>
            <person name="Sun Z."/>
            <person name="Harris H.M."/>
            <person name="McCann A."/>
            <person name="Guo C."/>
            <person name="Argimon S."/>
            <person name="Zhang W."/>
            <person name="Yang X."/>
            <person name="Jeffery I.B."/>
            <person name="Cooney J.C."/>
            <person name="Kagawa T.F."/>
            <person name="Liu W."/>
            <person name="Song Y."/>
            <person name="Salvetti E."/>
            <person name="Wrobel A."/>
            <person name="Rasinkangas P."/>
            <person name="Parkhill J."/>
            <person name="Rea M.C."/>
            <person name="O'Sullivan O."/>
            <person name="Ritari J."/>
            <person name="Douillard F.P."/>
            <person name="Paul Ross R."/>
            <person name="Yang R."/>
            <person name="Briner A.E."/>
            <person name="Felis G.E."/>
            <person name="de Vos W.M."/>
            <person name="Barrangou R."/>
            <person name="Klaenhammer T.R."/>
            <person name="Caufield P.W."/>
            <person name="Cui Y."/>
            <person name="Zhang H."/>
            <person name="O'Toole P.W."/>
        </authorList>
    </citation>
    <scope>NUCLEOTIDE SEQUENCE [LARGE SCALE GENOMIC DNA]</scope>
    <source>
        <strain evidence="2 3">DSM 14340</strain>
    </source>
</reference>
<dbReference type="Gene3D" id="3.90.550.10">
    <property type="entry name" value="Spore Coat Polysaccharide Biosynthesis Protein SpsA, Chain A"/>
    <property type="match status" value="1"/>
</dbReference>
<keyword evidence="2" id="KW-0808">Transferase</keyword>
<evidence type="ECO:0000313" key="2">
    <source>
        <dbReference type="EMBL" id="KRL59289.1"/>
    </source>
</evidence>
<sequence>MINNDTSNIAILLSTYNGEKFIKKQIDSLIAQTFSNWKLYIRDDGSTDKTISIIEEICESDNRIFLYKETNIGVKASFLSLLSRVEADYYFFCDQDDFWYDNKIEKTLEYASKKVPLLIHGNMDLINDNDEILIRRLKKTNLYTDFNSLMKKNNITGCTMMVNNELKKKCWLLDDKKIVMHDWWIGLYAGYYGKVIYIHNPIMAYRKHSNNVMGTEYKITKKVAKLLPVEIQNMKIAKVQLAFFEARENTNDIAIDNYLNQSNFGIKRLKKSISIAKQEKSFIKKIISFIVNLF</sequence>
<gene>
    <name evidence="2" type="ORF">FC69_GL001728</name>
</gene>
<dbReference type="EMBL" id="AZEX01000051">
    <property type="protein sequence ID" value="KRL59289.1"/>
    <property type="molecule type" value="Genomic_DNA"/>
</dbReference>
<dbReference type="STRING" id="1423747.FC69_GL001728"/>
<evidence type="ECO:0000313" key="3">
    <source>
        <dbReference type="Proteomes" id="UP000051264"/>
    </source>
</evidence>
<dbReference type="CDD" id="cd04196">
    <property type="entry name" value="GT_2_like_d"/>
    <property type="match status" value="1"/>
</dbReference>
<dbReference type="InterPro" id="IPR029044">
    <property type="entry name" value="Nucleotide-diphossugar_trans"/>
</dbReference>
<dbReference type="RefSeq" id="WP_025083568.1">
    <property type="nucleotide sequence ID" value="NZ_AZEX01000051.1"/>
</dbReference>
<dbReference type="GO" id="GO:0016758">
    <property type="term" value="F:hexosyltransferase activity"/>
    <property type="evidence" value="ECO:0007669"/>
    <property type="project" value="UniProtKB-ARBA"/>
</dbReference>
<dbReference type="AlphaFoldDB" id="A0A0R1RS65"/>